<dbReference type="AlphaFoldDB" id="A0AAE8SYU2"/>
<proteinExistence type="predicted"/>
<keyword evidence="2" id="KW-1185">Reference proteome</keyword>
<protein>
    <submittedName>
        <fullName evidence="1">Uncharacterized protein</fullName>
    </submittedName>
</protein>
<dbReference type="Proteomes" id="UP001187682">
    <property type="component" value="Unassembled WGS sequence"/>
</dbReference>
<dbReference type="EMBL" id="ONZQ02000015">
    <property type="protein sequence ID" value="SPO06255.1"/>
    <property type="molecule type" value="Genomic_DNA"/>
</dbReference>
<evidence type="ECO:0000313" key="1">
    <source>
        <dbReference type="EMBL" id="SPO06255.1"/>
    </source>
</evidence>
<reference evidence="1" key="1">
    <citation type="submission" date="2018-03" db="EMBL/GenBank/DDBJ databases">
        <authorList>
            <person name="Guldener U."/>
        </authorList>
    </citation>
    <scope>NUCLEOTIDE SEQUENCE</scope>
</reference>
<organism evidence="1 2">
    <name type="scientific">Cephalotrichum gorgonifer</name>
    <dbReference type="NCBI Taxonomy" id="2041049"/>
    <lineage>
        <taxon>Eukaryota</taxon>
        <taxon>Fungi</taxon>
        <taxon>Dikarya</taxon>
        <taxon>Ascomycota</taxon>
        <taxon>Pezizomycotina</taxon>
        <taxon>Sordariomycetes</taxon>
        <taxon>Hypocreomycetidae</taxon>
        <taxon>Microascales</taxon>
        <taxon>Microascaceae</taxon>
        <taxon>Cephalotrichum</taxon>
    </lineage>
</organism>
<gene>
    <name evidence="1" type="ORF">DNG_08944</name>
</gene>
<accession>A0AAE8SYU2</accession>
<sequence>MVQRASSTIPPCLQHLMDSELRRWRTIWMRHLNAEPESRAENDAAIDRRLLHLDKSHLDSLMGLWEHSIRLIVASVLLRQALMASVGPSLRSSNSPPPYTGF</sequence>
<evidence type="ECO:0000313" key="2">
    <source>
        <dbReference type="Proteomes" id="UP001187682"/>
    </source>
</evidence>
<name>A0AAE8SYU2_9PEZI</name>
<comment type="caution">
    <text evidence="1">The sequence shown here is derived from an EMBL/GenBank/DDBJ whole genome shotgun (WGS) entry which is preliminary data.</text>
</comment>